<dbReference type="RefSeq" id="WP_131003832.1">
    <property type="nucleotide sequence ID" value="NZ_JBHSZR010000013.1"/>
</dbReference>
<name>A0A4Q9GNR2_9HYPH</name>
<organism evidence="2 3">
    <name type="scientific">Hansschlegelia quercus</name>
    <dbReference type="NCBI Taxonomy" id="2528245"/>
    <lineage>
        <taxon>Bacteria</taxon>
        <taxon>Pseudomonadati</taxon>
        <taxon>Pseudomonadota</taxon>
        <taxon>Alphaproteobacteria</taxon>
        <taxon>Hyphomicrobiales</taxon>
        <taxon>Methylopilaceae</taxon>
        <taxon>Hansschlegelia</taxon>
    </lineage>
</organism>
<sequence length="83" mass="9069">MAAINSASPSKLEWIEGAQDRPAPGQLGHAMDFLSVGPLHGGQRRDLWKWQGYRSDRAPHGFEGVCRTRADAARAAETAYFGD</sequence>
<comment type="caution">
    <text evidence="2">The sequence shown here is derived from an EMBL/GenBank/DDBJ whole genome shotgun (WGS) entry which is preliminary data.</text>
</comment>
<evidence type="ECO:0000313" key="2">
    <source>
        <dbReference type="EMBL" id="TBN52600.1"/>
    </source>
</evidence>
<dbReference type="EMBL" id="SIUB01000005">
    <property type="protein sequence ID" value="TBN52600.1"/>
    <property type="molecule type" value="Genomic_DNA"/>
</dbReference>
<evidence type="ECO:0000256" key="1">
    <source>
        <dbReference type="SAM" id="MobiDB-lite"/>
    </source>
</evidence>
<reference evidence="2 3" key="1">
    <citation type="submission" date="2019-02" db="EMBL/GenBank/DDBJ databases">
        <title>Hansschlegelia quercus sp. nov., a novel methylotrophic bacterium from buds of oak (Quercus robur L.).</title>
        <authorList>
            <person name="Agafonova N.V."/>
            <person name="Kaparullina E.N."/>
            <person name="Grouzdev D.S."/>
            <person name="Doronina N.V."/>
        </authorList>
    </citation>
    <scope>NUCLEOTIDE SEQUENCE [LARGE SCALE GENOMIC DNA]</scope>
    <source>
        <strain evidence="2 3">Dub</strain>
    </source>
</reference>
<gene>
    <name evidence="2" type="ORF">EYR15_12310</name>
</gene>
<feature type="region of interest" description="Disordered" evidence="1">
    <location>
        <begin position="1"/>
        <end position="23"/>
    </location>
</feature>
<evidence type="ECO:0000313" key="3">
    <source>
        <dbReference type="Proteomes" id="UP000291613"/>
    </source>
</evidence>
<proteinExistence type="predicted"/>
<accession>A0A4Q9GNR2</accession>
<dbReference type="Proteomes" id="UP000291613">
    <property type="component" value="Unassembled WGS sequence"/>
</dbReference>
<protein>
    <submittedName>
        <fullName evidence="2">Uncharacterized protein</fullName>
    </submittedName>
</protein>
<keyword evidence="3" id="KW-1185">Reference proteome</keyword>
<dbReference type="AlphaFoldDB" id="A0A4Q9GNR2"/>